<keyword evidence="5 7" id="KW-1133">Transmembrane helix</keyword>
<feature type="domain" description="ABC transmembrane type-1" evidence="8">
    <location>
        <begin position="114"/>
        <end position="314"/>
    </location>
</feature>
<reference evidence="10" key="2">
    <citation type="submission" date="2022-09" db="EMBL/GenBank/DDBJ databases">
        <title>Biosynthetic gene clusters of Dactylosporangioum fulvum.</title>
        <authorList>
            <person name="Caradec T."/>
        </authorList>
    </citation>
    <scope>NUCLEOTIDE SEQUENCE</scope>
    <source>
        <strain evidence="10">NRRL B-16292</strain>
    </source>
</reference>
<feature type="transmembrane region" description="Helical" evidence="7">
    <location>
        <begin position="12"/>
        <end position="30"/>
    </location>
</feature>
<keyword evidence="2" id="KW-0813">Transport</keyword>
<keyword evidence="6 7" id="KW-0472">Membrane</keyword>
<dbReference type="EMBL" id="CP073720">
    <property type="protein sequence ID" value="UWP80076.1"/>
    <property type="molecule type" value="Genomic_DNA"/>
</dbReference>
<reference evidence="10" key="1">
    <citation type="submission" date="2021-04" db="EMBL/GenBank/DDBJ databases">
        <authorList>
            <person name="Hartkoorn R.C."/>
            <person name="Beaudoing E."/>
            <person name="Hot D."/>
        </authorList>
    </citation>
    <scope>NUCLEOTIDE SEQUENCE</scope>
    <source>
        <strain evidence="10">NRRL B-16292</strain>
    </source>
</reference>
<evidence type="ECO:0000259" key="9">
    <source>
        <dbReference type="Pfam" id="PF19300"/>
    </source>
</evidence>
<dbReference type="CDD" id="cd06261">
    <property type="entry name" value="TM_PBP2"/>
    <property type="match status" value="1"/>
</dbReference>
<dbReference type="Pfam" id="PF00528">
    <property type="entry name" value="BPD_transp_1"/>
    <property type="match status" value="1"/>
</dbReference>
<feature type="transmembrane region" description="Helical" evidence="7">
    <location>
        <begin position="100"/>
        <end position="123"/>
    </location>
</feature>
<dbReference type="SUPFAM" id="SSF161098">
    <property type="entry name" value="MetI-like"/>
    <property type="match status" value="1"/>
</dbReference>
<keyword evidence="4 7" id="KW-0812">Transmembrane</keyword>
<proteinExistence type="predicted"/>
<comment type="subcellular location">
    <subcellularLocation>
        <location evidence="1">Cell membrane</location>
        <topology evidence="1">Multi-pass membrane protein</topology>
    </subcellularLocation>
</comment>
<feature type="transmembrane region" description="Helical" evidence="7">
    <location>
        <begin position="177"/>
        <end position="195"/>
    </location>
</feature>
<dbReference type="PANTHER" id="PTHR43163:SF6">
    <property type="entry name" value="DIPEPTIDE TRANSPORT SYSTEM PERMEASE PROTEIN DPPB-RELATED"/>
    <property type="match status" value="1"/>
</dbReference>
<keyword evidence="11" id="KW-1185">Reference proteome</keyword>
<dbReference type="PANTHER" id="PTHR43163">
    <property type="entry name" value="DIPEPTIDE TRANSPORT SYSTEM PERMEASE PROTEIN DPPB-RELATED"/>
    <property type="match status" value="1"/>
</dbReference>
<accession>A0ABY5VSK1</accession>
<dbReference type="Pfam" id="PF19300">
    <property type="entry name" value="BPD_transp_1_N"/>
    <property type="match status" value="1"/>
</dbReference>
<evidence type="ECO:0000256" key="3">
    <source>
        <dbReference type="ARBA" id="ARBA00022475"/>
    </source>
</evidence>
<dbReference type="InterPro" id="IPR035906">
    <property type="entry name" value="MetI-like_sf"/>
</dbReference>
<evidence type="ECO:0000256" key="4">
    <source>
        <dbReference type="ARBA" id="ARBA00022692"/>
    </source>
</evidence>
<evidence type="ECO:0000256" key="1">
    <source>
        <dbReference type="ARBA" id="ARBA00004651"/>
    </source>
</evidence>
<feature type="transmembrane region" description="Helical" evidence="7">
    <location>
        <begin position="135"/>
        <end position="157"/>
    </location>
</feature>
<gene>
    <name evidence="10" type="ORF">Dfulv_33610</name>
</gene>
<dbReference type="InterPro" id="IPR045621">
    <property type="entry name" value="BPD_transp_1_N"/>
</dbReference>
<evidence type="ECO:0000259" key="8">
    <source>
        <dbReference type="Pfam" id="PF00528"/>
    </source>
</evidence>
<evidence type="ECO:0000256" key="5">
    <source>
        <dbReference type="ARBA" id="ARBA00022989"/>
    </source>
</evidence>
<dbReference type="InterPro" id="IPR000515">
    <property type="entry name" value="MetI-like"/>
</dbReference>
<evidence type="ECO:0000313" key="10">
    <source>
        <dbReference type="EMBL" id="UWP80076.1"/>
    </source>
</evidence>
<dbReference type="Gene3D" id="1.10.3720.10">
    <property type="entry name" value="MetI-like"/>
    <property type="match status" value="1"/>
</dbReference>
<feature type="transmembrane region" description="Helical" evidence="7">
    <location>
        <begin position="282"/>
        <end position="308"/>
    </location>
</feature>
<protein>
    <submittedName>
        <fullName evidence="10">ABC transporter permease</fullName>
    </submittedName>
</protein>
<feature type="transmembrane region" description="Helical" evidence="7">
    <location>
        <begin position="241"/>
        <end position="262"/>
    </location>
</feature>
<dbReference type="RefSeq" id="WP_259857834.1">
    <property type="nucleotide sequence ID" value="NZ_BAAAST010000016.1"/>
</dbReference>
<evidence type="ECO:0000256" key="7">
    <source>
        <dbReference type="SAM" id="Phobius"/>
    </source>
</evidence>
<sequence length="318" mass="33949">MLQTLLRRLVRLVPTLILVSVATFSLTYLVPGDPAITLAGDAPTPERIAEIRADLGLHRPVVVQYFDWVGGVVTGDFGHSIYGGADTVADLIVQKLPVDISLAIGGLLVALLVGVPLGILAAVRRGSIVDRIVTAFTSVSVALPSYWIALLLVLLFAVNLRWLPASGYTPPTEDPVAWVRGLVLPSIAIGLAMTAELARQLRTALVDVLDQQYVRTARAKGLRAWVVIGKHAMKNAAITPLTILGLQIASILGGAVIIEQIFGLPGLGQLAIEAVLQRDIPVIQGVVMTAVLVVVVCNLLVDLSYIWLNPRARRYPPG</sequence>
<evidence type="ECO:0000256" key="6">
    <source>
        <dbReference type="ARBA" id="ARBA00023136"/>
    </source>
</evidence>
<organism evidence="10 11">
    <name type="scientific">Dactylosporangium fulvum</name>
    <dbReference type="NCBI Taxonomy" id="53359"/>
    <lineage>
        <taxon>Bacteria</taxon>
        <taxon>Bacillati</taxon>
        <taxon>Actinomycetota</taxon>
        <taxon>Actinomycetes</taxon>
        <taxon>Micromonosporales</taxon>
        <taxon>Micromonosporaceae</taxon>
        <taxon>Dactylosporangium</taxon>
    </lineage>
</organism>
<dbReference type="Proteomes" id="UP001059617">
    <property type="component" value="Chromosome"/>
</dbReference>
<keyword evidence="3" id="KW-1003">Cell membrane</keyword>
<name>A0ABY5VSK1_9ACTN</name>
<evidence type="ECO:0000256" key="2">
    <source>
        <dbReference type="ARBA" id="ARBA00022448"/>
    </source>
</evidence>
<evidence type="ECO:0000313" key="11">
    <source>
        <dbReference type="Proteomes" id="UP001059617"/>
    </source>
</evidence>
<feature type="domain" description="ABC transporter type 1 GsiC-like N-terminal" evidence="9">
    <location>
        <begin position="1"/>
        <end position="102"/>
    </location>
</feature>